<gene>
    <name evidence="2" type="ORF">G5714_019038</name>
</gene>
<dbReference type="AlphaFoldDB" id="A0A7J6C4S0"/>
<proteinExistence type="predicted"/>
<feature type="region of interest" description="Disordered" evidence="1">
    <location>
        <begin position="123"/>
        <end position="155"/>
    </location>
</feature>
<feature type="region of interest" description="Disordered" evidence="1">
    <location>
        <begin position="35"/>
        <end position="78"/>
    </location>
</feature>
<dbReference type="Proteomes" id="UP000579812">
    <property type="component" value="Unassembled WGS sequence"/>
</dbReference>
<sequence>MDGHPSRRRGCRLDFSQLRDSLKCTGTKPRVKGHLRRELWGPPEKAALSEGVDAGYPNDRAGEESENPERVTESQDAERCRSRWRLRDEFLPAILPSPQRSNVSAVLRHDDLLSARDVSRFQTNRGGIGSRWKEADRRPSAKAEHVLPSGAESRG</sequence>
<evidence type="ECO:0000256" key="1">
    <source>
        <dbReference type="SAM" id="MobiDB-lite"/>
    </source>
</evidence>
<organism evidence="2 3">
    <name type="scientific">Onychostoma macrolepis</name>
    <dbReference type="NCBI Taxonomy" id="369639"/>
    <lineage>
        <taxon>Eukaryota</taxon>
        <taxon>Metazoa</taxon>
        <taxon>Chordata</taxon>
        <taxon>Craniata</taxon>
        <taxon>Vertebrata</taxon>
        <taxon>Euteleostomi</taxon>
        <taxon>Actinopterygii</taxon>
        <taxon>Neopterygii</taxon>
        <taxon>Teleostei</taxon>
        <taxon>Ostariophysi</taxon>
        <taxon>Cypriniformes</taxon>
        <taxon>Cyprinidae</taxon>
        <taxon>Acrossocheilinae</taxon>
        <taxon>Onychostoma</taxon>
    </lineage>
</organism>
<keyword evidence="3" id="KW-1185">Reference proteome</keyword>
<evidence type="ECO:0000313" key="3">
    <source>
        <dbReference type="Proteomes" id="UP000579812"/>
    </source>
</evidence>
<evidence type="ECO:0000313" key="2">
    <source>
        <dbReference type="EMBL" id="KAF4100842.1"/>
    </source>
</evidence>
<comment type="caution">
    <text evidence="2">The sequence shown here is derived from an EMBL/GenBank/DDBJ whole genome shotgun (WGS) entry which is preliminary data.</text>
</comment>
<feature type="compositionally biased region" description="Basic and acidic residues" evidence="1">
    <location>
        <begin position="131"/>
        <end position="145"/>
    </location>
</feature>
<name>A0A7J6C4S0_9TELE</name>
<protein>
    <submittedName>
        <fullName evidence="2">Uncharacterized protein</fullName>
    </submittedName>
</protein>
<feature type="compositionally biased region" description="Basic and acidic residues" evidence="1">
    <location>
        <begin position="60"/>
        <end position="78"/>
    </location>
</feature>
<dbReference type="EMBL" id="JAAMOB010000019">
    <property type="protein sequence ID" value="KAF4100842.1"/>
    <property type="molecule type" value="Genomic_DNA"/>
</dbReference>
<accession>A0A7J6C4S0</accession>
<reference evidence="2 3" key="1">
    <citation type="submission" date="2020-04" db="EMBL/GenBank/DDBJ databases">
        <title>Chromosome-level genome assembly of a cyprinid fish Onychostoma macrolepis by integration of Nanopore Sequencing, Bionano and Hi-C technology.</title>
        <authorList>
            <person name="Wang D."/>
        </authorList>
    </citation>
    <scope>NUCLEOTIDE SEQUENCE [LARGE SCALE GENOMIC DNA]</scope>
    <source>
        <strain evidence="2">SWU-2019</strain>
        <tissue evidence="2">Muscle</tissue>
    </source>
</reference>